<dbReference type="InterPro" id="IPR013651">
    <property type="entry name" value="ATP-grasp_RimK-type"/>
</dbReference>
<dbReference type="InterPro" id="IPR013815">
    <property type="entry name" value="ATP_grasp_subdomain_1"/>
</dbReference>
<evidence type="ECO:0000256" key="2">
    <source>
        <dbReference type="PROSITE-ProRule" id="PRU00409"/>
    </source>
</evidence>
<evidence type="ECO:0000313" key="4">
    <source>
        <dbReference type="EMBL" id="RUO64209.1"/>
    </source>
</evidence>
<dbReference type="Pfam" id="PF08443">
    <property type="entry name" value="RimK"/>
    <property type="match status" value="1"/>
</dbReference>
<name>A0A432YRQ0_9GAMM</name>
<comment type="caution">
    <text evidence="4">The sequence shown here is derived from an EMBL/GenBank/DDBJ whole genome shotgun (WGS) entry which is preliminary data.</text>
</comment>
<dbReference type="PANTHER" id="PTHR21621:SF0">
    <property type="entry name" value="BETA-CITRYLGLUTAMATE SYNTHASE B-RELATED"/>
    <property type="match status" value="1"/>
</dbReference>
<dbReference type="GO" id="GO:0009432">
    <property type="term" value="P:SOS response"/>
    <property type="evidence" value="ECO:0007669"/>
    <property type="project" value="TreeGrafter"/>
</dbReference>
<organism evidence="4 5">
    <name type="scientific">Idiomarina piscisalsi</name>
    <dbReference type="NCBI Taxonomy" id="1096243"/>
    <lineage>
        <taxon>Bacteria</taxon>
        <taxon>Pseudomonadati</taxon>
        <taxon>Pseudomonadota</taxon>
        <taxon>Gammaproteobacteria</taxon>
        <taxon>Alteromonadales</taxon>
        <taxon>Idiomarinaceae</taxon>
        <taxon>Idiomarina</taxon>
    </lineage>
</organism>
<dbReference type="GO" id="GO:0046872">
    <property type="term" value="F:metal ion binding"/>
    <property type="evidence" value="ECO:0007669"/>
    <property type="project" value="InterPro"/>
</dbReference>
<dbReference type="RefSeq" id="WP_126752395.1">
    <property type="nucleotide sequence ID" value="NZ_JBHUMT010000015.1"/>
</dbReference>
<dbReference type="InterPro" id="IPR025839">
    <property type="entry name" value="RLAN_dom"/>
</dbReference>
<accession>A0A432YRQ0</accession>
<dbReference type="InterPro" id="IPR011761">
    <property type="entry name" value="ATP-grasp"/>
</dbReference>
<dbReference type="EMBL" id="PIQA01000006">
    <property type="protein sequence ID" value="RUO64209.1"/>
    <property type="molecule type" value="Genomic_DNA"/>
</dbReference>
<evidence type="ECO:0000313" key="5">
    <source>
        <dbReference type="Proteomes" id="UP000288361"/>
    </source>
</evidence>
<evidence type="ECO:0000259" key="3">
    <source>
        <dbReference type="PROSITE" id="PS50975"/>
    </source>
</evidence>
<dbReference type="Gene3D" id="3.30.470.20">
    <property type="entry name" value="ATP-grasp fold, B domain"/>
    <property type="match status" value="1"/>
</dbReference>
<dbReference type="Proteomes" id="UP000288361">
    <property type="component" value="Unassembled WGS sequence"/>
</dbReference>
<keyword evidence="2" id="KW-0547">Nucleotide-binding</keyword>
<dbReference type="AlphaFoldDB" id="A0A432YRQ0"/>
<keyword evidence="2" id="KW-0067">ATP-binding</keyword>
<dbReference type="GO" id="GO:0018169">
    <property type="term" value="F:ribosomal S6-glutamic acid ligase activity"/>
    <property type="evidence" value="ECO:0007669"/>
    <property type="project" value="TreeGrafter"/>
</dbReference>
<dbReference type="SUPFAM" id="SSF56059">
    <property type="entry name" value="Glutathione synthetase ATP-binding domain-like"/>
    <property type="match status" value="1"/>
</dbReference>
<keyword evidence="4" id="KW-0436">Ligase</keyword>
<proteinExistence type="predicted"/>
<protein>
    <submittedName>
        <fullName evidence="4">RimK family alpha-L-glutamate ligase</fullName>
    </submittedName>
</protein>
<gene>
    <name evidence="4" type="ORF">CWI73_08595</name>
</gene>
<sequence length="487" mass="55645">MQTQAHVIIDEMVDWQPYYPSQSLLSASEYLQTTHSNSRQSILNLCNDLSYLSTGYYVSLLAEARGQKVIPSVATINDVNNFSHYQLLINATDRSLLRYLQQSDKKSLSLLICFGMCKEKALTNFARQIFERYPCPILRVQLEFNGRWHISALQAGALNQLDDNEQSFFGNALDQFSKRVWRKARSRKELRFDLAILHNPDEAIPTSDKRALSQFIKAAKEADIDAELITADDFNRLLEFDALFIRETTRINHYTYHFAKKAEANGMVVIDHPDAIVQCANKVFLKELLDKHKVATPKTKLLLSQSDIDYKAIGDSLGYPVVLKIPDGSFSIGVEKAENLEQLQATAESLFKQSTILLAQEFIKTDYDWRIGVLNNRPIYACQYFMARNHWQIYNHKESSSRAKSGSFTTLGVHQAPKDVVRLALQATRLIGDGLYGVDIKQTERGPVVIEINDNPSIEYGVEDLHLGYELYRLIMADFNRRLDERK</sequence>
<feature type="domain" description="ATP-grasp" evidence="3">
    <location>
        <begin position="286"/>
        <end position="480"/>
    </location>
</feature>
<keyword evidence="1" id="KW-0464">Manganese</keyword>
<dbReference type="PANTHER" id="PTHR21621">
    <property type="entry name" value="RIBOSOMAL PROTEIN S6 MODIFICATION PROTEIN"/>
    <property type="match status" value="1"/>
</dbReference>
<reference evidence="4 5" key="1">
    <citation type="journal article" date="2011" name="Front. Microbiol.">
        <title>Genomic signatures of strain selection and enhancement in Bacillus atrophaeus var. globigii, a historical biowarfare simulant.</title>
        <authorList>
            <person name="Gibbons H.S."/>
            <person name="Broomall S.M."/>
            <person name="McNew L.A."/>
            <person name="Daligault H."/>
            <person name="Chapman C."/>
            <person name="Bruce D."/>
            <person name="Karavis M."/>
            <person name="Krepps M."/>
            <person name="McGregor P.A."/>
            <person name="Hong C."/>
            <person name="Park K.H."/>
            <person name="Akmal A."/>
            <person name="Feldman A."/>
            <person name="Lin J.S."/>
            <person name="Chang W.E."/>
            <person name="Higgs B.W."/>
            <person name="Demirev P."/>
            <person name="Lindquist J."/>
            <person name="Liem A."/>
            <person name="Fochler E."/>
            <person name="Read T.D."/>
            <person name="Tapia R."/>
            <person name="Johnson S."/>
            <person name="Bishop-Lilly K.A."/>
            <person name="Detter C."/>
            <person name="Han C."/>
            <person name="Sozhamannan S."/>
            <person name="Rosenzweig C.N."/>
            <person name="Skowronski E.W."/>
        </authorList>
    </citation>
    <scope>NUCLEOTIDE SEQUENCE [LARGE SCALE GENOMIC DNA]</scope>
    <source>
        <strain evidence="4 5">TPS4-2</strain>
    </source>
</reference>
<evidence type="ECO:0000256" key="1">
    <source>
        <dbReference type="ARBA" id="ARBA00023211"/>
    </source>
</evidence>
<dbReference type="Pfam" id="PF14401">
    <property type="entry name" value="RLAN"/>
    <property type="match status" value="1"/>
</dbReference>
<dbReference type="GO" id="GO:0005737">
    <property type="term" value="C:cytoplasm"/>
    <property type="evidence" value="ECO:0007669"/>
    <property type="project" value="TreeGrafter"/>
</dbReference>
<dbReference type="Gene3D" id="3.30.1490.20">
    <property type="entry name" value="ATP-grasp fold, A domain"/>
    <property type="match status" value="1"/>
</dbReference>
<dbReference type="PROSITE" id="PS50975">
    <property type="entry name" value="ATP_GRASP"/>
    <property type="match status" value="1"/>
</dbReference>
<dbReference type="GO" id="GO:0005524">
    <property type="term" value="F:ATP binding"/>
    <property type="evidence" value="ECO:0007669"/>
    <property type="project" value="UniProtKB-UniRule"/>
</dbReference>